<dbReference type="EMBL" id="CP003363">
    <property type="protein sequence ID" value="AGB50665.1"/>
    <property type="molecule type" value="Genomic_DNA"/>
</dbReference>
<protein>
    <submittedName>
        <fullName evidence="2">Transposase</fullName>
    </submittedName>
</protein>
<geneLocation type="plasmid" evidence="2 3">
    <name>pMETHO01</name>
</geneLocation>
<evidence type="ECO:0000313" key="2">
    <source>
        <dbReference type="EMBL" id="AGB50665.1"/>
    </source>
</evidence>
<dbReference type="HOGENOM" id="CLU_101320_2_3_2"/>
<keyword evidence="2" id="KW-0614">Plasmid</keyword>
<dbReference type="Proteomes" id="UP000010866">
    <property type="component" value="Plasmid pMETHO01"/>
</dbReference>
<dbReference type="GO" id="GO:0006313">
    <property type="term" value="P:DNA transposition"/>
    <property type="evidence" value="ECO:0007669"/>
    <property type="project" value="InterPro"/>
</dbReference>
<dbReference type="KEGG" id="mhz:Metho_2526"/>
<reference evidence="3" key="1">
    <citation type="submission" date="2012-02" db="EMBL/GenBank/DDBJ databases">
        <title>Complete sequence of plasmid of Methanomethylovorans hollandica DSM 15978.</title>
        <authorList>
            <person name="Lucas S."/>
            <person name="Copeland A."/>
            <person name="Lapidus A."/>
            <person name="Glavina del Rio T."/>
            <person name="Dalin E."/>
            <person name="Tice H."/>
            <person name="Bruce D."/>
            <person name="Goodwin L."/>
            <person name="Pitluck S."/>
            <person name="Peters L."/>
            <person name="Mikhailova N."/>
            <person name="Held B."/>
            <person name="Kyrpides N."/>
            <person name="Mavromatis K."/>
            <person name="Ivanova N."/>
            <person name="Brettin T."/>
            <person name="Detter J.C."/>
            <person name="Han C."/>
            <person name="Larimer F."/>
            <person name="Land M."/>
            <person name="Hauser L."/>
            <person name="Markowitz V."/>
            <person name="Cheng J.-F."/>
            <person name="Hugenholtz P."/>
            <person name="Woyke T."/>
            <person name="Wu D."/>
            <person name="Spring S."/>
            <person name="Schroeder M."/>
            <person name="Brambilla E."/>
            <person name="Klenk H.-P."/>
            <person name="Eisen J.A."/>
        </authorList>
    </citation>
    <scope>NUCLEOTIDE SEQUENCE [LARGE SCALE GENOMIC DNA]</scope>
    <source>
        <strain evidence="3">DSM 15978 / NBRC 107637 / DMS1</strain>
        <plasmid evidence="3">Plasmid pMETHO01</plasmid>
    </source>
</reference>
<sequence length="93" mass="11192">MFDISKESDFEIMEMETDKDDIHMLIKSQPKISVLSIIRRLKQESTHRLWKAKREYLRKHYWGENTLWSDGYFVSTIGNVSKEATEYYIRNQG</sequence>
<dbReference type="PANTHER" id="PTHR33360:SF4">
    <property type="entry name" value="TRANSPOSASE IS200-LIKE PROTEIN"/>
    <property type="match status" value="1"/>
</dbReference>
<keyword evidence="3" id="KW-1185">Reference proteome</keyword>
<dbReference type="InterPro" id="IPR002686">
    <property type="entry name" value="Transposase_17"/>
</dbReference>
<proteinExistence type="predicted"/>
<dbReference type="Gene3D" id="3.30.70.1290">
    <property type="entry name" value="Transposase IS200-like"/>
    <property type="match status" value="1"/>
</dbReference>
<evidence type="ECO:0000313" key="3">
    <source>
        <dbReference type="Proteomes" id="UP000010866"/>
    </source>
</evidence>
<dbReference type="GO" id="GO:0004803">
    <property type="term" value="F:transposase activity"/>
    <property type="evidence" value="ECO:0007669"/>
    <property type="project" value="InterPro"/>
</dbReference>
<dbReference type="GO" id="GO:0003677">
    <property type="term" value="F:DNA binding"/>
    <property type="evidence" value="ECO:0007669"/>
    <property type="project" value="InterPro"/>
</dbReference>
<feature type="domain" description="Transposase IS200-like" evidence="1">
    <location>
        <begin position="1"/>
        <end position="92"/>
    </location>
</feature>
<organism evidence="2 3">
    <name type="scientific">Methanomethylovorans hollandica (strain DSM 15978 / NBRC 107637 / DMS1)</name>
    <dbReference type="NCBI Taxonomy" id="867904"/>
    <lineage>
        <taxon>Archaea</taxon>
        <taxon>Methanobacteriati</taxon>
        <taxon>Methanobacteriota</taxon>
        <taxon>Stenosarchaea group</taxon>
        <taxon>Methanomicrobia</taxon>
        <taxon>Methanosarcinales</taxon>
        <taxon>Methanosarcinaceae</taxon>
        <taxon>Methanomethylovorans</taxon>
    </lineage>
</organism>
<name>L0L139_METHD</name>
<dbReference type="Pfam" id="PF01797">
    <property type="entry name" value="Y1_Tnp"/>
    <property type="match status" value="1"/>
</dbReference>
<dbReference type="AlphaFoldDB" id="L0L139"/>
<dbReference type="SMART" id="SM01321">
    <property type="entry name" value="Y1_Tnp"/>
    <property type="match status" value="1"/>
</dbReference>
<accession>L0L139</accession>
<dbReference type="NCBIfam" id="NF033573">
    <property type="entry name" value="transpos_IS200"/>
    <property type="match status" value="1"/>
</dbReference>
<gene>
    <name evidence="2" type="ordered locus">Metho_2526</name>
</gene>
<dbReference type="InterPro" id="IPR036515">
    <property type="entry name" value="Transposase_17_sf"/>
</dbReference>
<evidence type="ECO:0000259" key="1">
    <source>
        <dbReference type="SMART" id="SM01321"/>
    </source>
</evidence>
<dbReference type="SUPFAM" id="SSF143422">
    <property type="entry name" value="Transposase IS200-like"/>
    <property type="match status" value="1"/>
</dbReference>
<dbReference type="PANTHER" id="PTHR33360">
    <property type="entry name" value="TRANSPOSASE FOR INSERTION SEQUENCE ELEMENT IS200"/>
    <property type="match status" value="1"/>
</dbReference>